<comment type="caution">
    <text evidence="1">The sequence shown here is derived from an EMBL/GenBank/DDBJ whole genome shotgun (WGS) entry which is preliminary data.</text>
</comment>
<name>A0ABW3UBA8_9GAMM</name>
<organism evidence="1 2">
    <name type="scientific">Microbulbifer celer</name>
    <dbReference type="NCBI Taxonomy" id="435905"/>
    <lineage>
        <taxon>Bacteria</taxon>
        <taxon>Pseudomonadati</taxon>
        <taxon>Pseudomonadota</taxon>
        <taxon>Gammaproteobacteria</taxon>
        <taxon>Cellvibrionales</taxon>
        <taxon>Microbulbiferaceae</taxon>
        <taxon>Microbulbifer</taxon>
    </lineage>
</organism>
<proteinExistence type="predicted"/>
<reference evidence="2" key="1">
    <citation type="journal article" date="2019" name="Int. J. Syst. Evol. Microbiol.">
        <title>The Global Catalogue of Microorganisms (GCM) 10K type strain sequencing project: providing services to taxonomists for standard genome sequencing and annotation.</title>
        <authorList>
            <consortium name="The Broad Institute Genomics Platform"/>
            <consortium name="The Broad Institute Genome Sequencing Center for Infectious Disease"/>
            <person name="Wu L."/>
            <person name="Ma J."/>
        </authorList>
    </citation>
    <scope>NUCLEOTIDE SEQUENCE [LARGE SCALE GENOMIC DNA]</scope>
    <source>
        <strain evidence="2">CCUG 54356</strain>
    </source>
</reference>
<evidence type="ECO:0000313" key="1">
    <source>
        <dbReference type="EMBL" id="MFD1217629.1"/>
    </source>
</evidence>
<protein>
    <submittedName>
        <fullName evidence="1">Uncharacterized protein</fullName>
    </submittedName>
</protein>
<sequence length="97" mass="11178">GRERRRLYQLASLLPIALIIRNRESSKSEFKQLQNFLLKNKSDDIAIKVVPKLRSYPTMAENLKVSIDIQLSSADGYFTLVDRAELSLDKLRAKKEN</sequence>
<keyword evidence="2" id="KW-1185">Reference proteome</keyword>
<dbReference type="Proteomes" id="UP001597264">
    <property type="component" value="Unassembled WGS sequence"/>
</dbReference>
<dbReference type="RefSeq" id="WP_377564150.1">
    <property type="nucleotide sequence ID" value="NZ_JBHTLR010000017.1"/>
</dbReference>
<dbReference type="EMBL" id="JBHTLR010000017">
    <property type="protein sequence ID" value="MFD1217629.1"/>
    <property type="molecule type" value="Genomic_DNA"/>
</dbReference>
<gene>
    <name evidence="1" type="ORF">ACFQ2X_13520</name>
</gene>
<evidence type="ECO:0000313" key="2">
    <source>
        <dbReference type="Proteomes" id="UP001597264"/>
    </source>
</evidence>
<feature type="non-terminal residue" evidence="1">
    <location>
        <position position="1"/>
    </location>
</feature>
<accession>A0ABW3UBA8</accession>